<keyword evidence="6 7" id="KW-0472">Membrane</keyword>
<dbReference type="GO" id="GO:0005886">
    <property type="term" value="C:plasma membrane"/>
    <property type="evidence" value="ECO:0007669"/>
    <property type="project" value="UniProtKB-SubCell"/>
</dbReference>
<dbReference type="Gene3D" id="1.20.950.20">
    <property type="entry name" value="Transmembrane di-heme cytochromes, Chain C"/>
    <property type="match status" value="1"/>
</dbReference>
<dbReference type="EMBL" id="CAADFR010000085">
    <property type="protein sequence ID" value="VFK41132.1"/>
    <property type="molecule type" value="Genomic_DNA"/>
</dbReference>
<feature type="transmembrane region" description="Helical" evidence="7">
    <location>
        <begin position="71"/>
        <end position="88"/>
    </location>
</feature>
<dbReference type="SUPFAM" id="SSF103501">
    <property type="entry name" value="Respiratory nitrate reductase 1 gamma chain"/>
    <property type="match status" value="1"/>
</dbReference>
<organism evidence="10">
    <name type="scientific">Candidatus Kentrum sp. SD</name>
    <dbReference type="NCBI Taxonomy" id="2126332"/>
    <lineage>
        <taxon>Bacteria</taxon>
        <taxon>Pseudomonadati</taxon>
        <taxon>Pseudomonadota</taxon>
        <taxon>Gammaproteobacteria</taxon>
        <taxon>Candidatus Kentrum</taxon>
    </lineage>
</organism>
<feature type="transmembrane region" description="Helical" evidence="7">
    <location>
        <begin position="6"/>
        <end position="28"/>
    </location>
</feature>
<feature type="transmembrane region" description="Helical" evidence="7">
    <location>
        <begin position="195"/>
        <end position="213"/>
    </location>
</feature>
<evidence type="ECO:0000256" key="7">
    <source>
        <dbReference type="SAM" id="Phobius"/>
    </source>
</evidence>
<evidence type="ECO:0000256" key="5">
    <source>
        <dbReference type="ARBA" id="ARBA00023002"/>
    </source>
</evidence>
<dbReference type="InterPro" id="IPR023234">
    <property type="entry name" value="NarG-like_domain"/>
</dbReference>
<comment type="subcellular location">
    <subcellularLocation>
        <location evidence="1">Cell membrane</location>
        <topology evidence="1">Multi-pass membrane protein</topology>
    </subcellularLocation>
</comment>
<feature type="domain" description="NarG-like" evidence="8">
    <location>
        <begin position="77"/>
        <end position="219"/>
    </location>
</feature>
<evidence type="ECO:0000259" key="8">
    <source>
        <dbReference type="Pfam" id="PF02665"/>
    </source>
</evidence>
<evidence type="ECO:0000313" key="11">
    <source>
        <dbReference type="EMBL" id="VFK79979.1"/>
    </source>
</evidence>
<keyword evidence="3 7" id="KW-0812">Transmembrane</keyword>
<dbReference type="Pfam" id="PF02665">
    <property type="entry name" value="Nitrate_red_gam"/>
    <property type="match status" value="1"/>
</dbReference>
<evidence type="ECO:0000313" key="9">
    <source>
        <dbReference type="EMBL" id="VFK41132.1"/>
    </source>
</evidence>
<reference evidence="10" key="1">
    <citation type="submission" date="2019-02" db="EMBL/GenBank/DDBJ databases">
        <authorList>
            <person name="Gruber-Vodicka R. H."/>
            <person name="Seah K. B. B."/>
        </authorList>
    </citation>
    <scope>NUCLEOTIDE SEQUENCE</scope>
    <source>
        <strain evidence="11">BECK_S127</strain>
        <strain evidence="10">BECK_S1320</strain>
        <strain evidence="9">BECK_S1321</strain>
    </source>
</reference>
<keyword evidence="2" id="KW-1003">Cell membrane</keyword>
<keyword evidence="5" id="KW-0560">Oxidoreductase</keyword>
<feature type="transmembrane region" description="Helical" evidence="7">
    <location>
        <begin position="142"/>
        <end position="162"/>
    </location>
</feature>
<evidence type="ECO:0000256" key="6">
    <source>
        <dbReference type="ARBA" id="ARBA00023136"/>
    </source>
</evidence>
<name>A0A450YXW4_9GAMM</name>
<accession>A0A450YXW4</accession>
<sequence length="264" mass="30638">MSWLTIAYISLFYVASFVFIIGLFYRIFEYVRVPAPLKIPTTPAPVNRAGVLLRLSWEVIFFRSLFGGAKWVWLFGWIFHLSLLLIFFRHLRYFVDPVWWWVELAQPFGVYAGFAMVVALLALWARRFFVERVRYISVFSDHFLLFLLIAIAVSGLAMKYLLHTDITTLKDFVLGMMNLDWQELPGEQPGETADFMLLLHLFLVAILMMIFPYSKLMHGVGLFFCPTRNQVDNPRAEVGLRSHKSRHVARWAIDAESATRSDAS</sequence>
<keyword evidence="4 7" id="KW-1133">Transmembrane helix</keyword>
<dbReference type="EMBL" id="CAADHB010000077">
    <property type="protein sequence ID" value="VFK79979.1"/>
    <property type="molecule type" value="Genomic_DNA"/>
</dbReference>
<evidence type="ECO:0000256" key="2">
    <source>
        <dbReference type="ARBA" id="ARBA00022475"/>
    </source>
</evidence>
<gene>
    <name evidence="11" type="ORF">BECKSD772D_GA0070982_107711</name>
    <name evidence="10" type="ORF">BECKSD772E_GA0070983_107011</name>
    <name evidence="9" type="ORF">BECKSD772F_GA0070984_10858</name>
</gene>
<dbReference type="EMBL" id="CAADFU010000070">
    <property type="protein sequence ID" value="VFK46289.1"/>
    <property type="molecule type" value="Genomic_DNA"/>
</dbReference>
<dbReference type="InterPro" id="IPR036197">
    <property type="entry name" value="NarG-like_sf"/>
</dbReference>
<feature type="transmembrane region" description="Helical" evidence="7">
    <location>
        <begin position="108"/>
        <end position="130"/>
    </location>
</feature>
<dbReference type="AlphaFoldDB" id="A0A450YXW4"/>
<evidence type="ECO:0000256" key="3">
    <source>
        <dbReference type="ARBA" id="ARBA00022692"/>
    </source>
</evidence>
<protein>
    <submittedName>
        <fullName evidence="10">Nitrate reductase gamma subunit</fullName>
    </submittedName>
</protein>
<evidence type="ECO:0000313" key="10">
    <source>
        <dbReference type="EMBL" id="VFK46289.1"/>
    </source>
</evidence>
<evidence type="ECO:0000256" key="1">
    <source>
        <dbReference type="ARBA" id="ARBA00004651"/>
    </source>
</evidence>
<proteinExistence type="predicted"/>
<evidence type="ECO:0000256" key="4">
    <source>
        <dbReference type="ARBA" id="ARBA00022989"/>
    </source>
</evidence>
<dbReference type="GO" id="GO:0016491">
    <property type="term" value="F:oxidoreductase activity"/>
    <property type="evidence" value="ECO:0007669"/>
    <property type="project" value="UniProtKB-KW"/>
</dbReference>